<keyword evidence="3" id="KW-1185">Reference proteome</keyword>
<feature type="region of interest" description="Disordered" evidence="1">
    <location>
        <begin position="70"/>
        <end position="95"/>
    </location>
</feature>
<name>A0ABN7B6E7_9HEMI</name>
<reference evidence="2 3" key="1">
    <citation type="submission" date="2023-09" db="EMBL/GenBank/DDBJ databases">
        <title>Nesidiocoris tenuis whole genome shotgun sequence.</title>
        <authorList>
            <person name="Shibata T."/>
            <person name="Shimoda M."/>
            <person name="Kobayashi T."/>
            <person name="Uehara T."/>
        </authorList>
    </citation>
    <scope>NUCLEOTIDE SEQUENCE [LARGE SCALE GENOMIC DNA]</scope>
    <source>
        <strain evidence="2 3">Japan</strain>
    </source>
</reference>
<dbReference type="Proteomes" id="UP001307889">
    <property type="component" value="Chromosome 9"/>
</dbReference>
<dbReference type="EMBL" id="AP028917">
    <property type="protein sequence ID" value="BES98731.1"/>
    <property type="molecule type" value="Genomic_DNA"/>
</dbReference>
<gene>
    <name evidence="2" type="ORF">NTJ_11546</name>
</gene>
<protein>
    <submittedName>
        <fullName evidence="2">Uncharacterized protein</fullName>
    </submittedName>
</protein>
<sequence>MNFDIVDRDRKIKIRTRYHPVSAVGEYCAVLSNAKRPDKESRKKGLGVQTVYDRCRVPMGTLHCMKEVVTSHGPLTPRRGEKRRKNENKTVPLTL</sequence>
<evidence type="ECO:0000313" key="3">
    <source>
        <dbReference type="Proteomes" id="UP001307889"/>
    </source>
</evidence>
<evidence type="ECO:0000256" key="1">
    <source>
        <dbReference type="SAM" id="MobiDB-lite"/>
    </source>
</evidence>
<evidence type="ECO:0000313" key="2">
    <source>
        <dbReference type="EMBL" id="BES98731.1"/>
    </source>
</evidence>
<organism evidence="2 3">
    <name type="scientific">Nesidiocoris tenuis</name>
    <dbReference type="NCBI Taxonomy" id="355587"/>
    <lineage>
        <taxon>Eukaryota</taxon>
        <taxon>Metazoa</taxon>
        <taxon>Ecdysozoa</taxon>
        <taxon>Arthropoda</taxon>
        <taxon>Hexapoda</taxon>
        <taxon>Insecta</taxon>
        <taxon>Pterygota</taxon>
        <taxon>Neoptera</taxon>
        <taxon>Paraneoptera</taxon>
        <taxon>Hemiptera</taxon>
        <taxon>Heteroptera</taxon>
        <taxon>Panheteroptera</taxon>
        <taxon>Cimicomorpha</taxon>
        <taxon>Miridae</taxon>
        <taxon>Dicyphina</taxon>
        <taxon>Nesidiocoris</taxon>
    </lineage>
</organism>
<proteinExistence type="predicted"/>
<accession>A0ABN7B6E7</accession>